<dbReference type="InterPro" id="IPR013766">
    <property type="entry name" value="Thioredoxin_domain"/>
</dbReference>
<dbReference type="PROSITE" id="PS00194">
    <property type="entry name" value="THIOREDOXIN_1"/>
    <property type="match status" value="1"/>
</dbReference>
<evidence type="ECO:0000256" key="4">
    <source>
        <dbReference type="ARBA" id="ARBA00023284"/>
    </source>
</evidence>
<evidence type="ECO:0000259" key="5">
    <source>
        <dbReference type="PROSITE" id="PS51352"/>
    </source>
</evidence>
<reference evidence="6 7" key="1">
    <citation type="submission" date="2019-02" db="EMBL/GenBank/DDBJ databases">
        <title>Deep-cultivation of Planctomycetes and their phenomic and genomic characterization uncovers novel biology.</title>
        <authorList>
            <person name="Wiegand S."/>
            <person name="Jogler M."/>
            <person name="Boedeker C."/>
            <person name="Pinto D."/>
            <person name="Vollmers J."/>
            <person name="Rivas-Marin E."/>
            <person name="Kohn T."/>
            <person name="Peeters S.H."/>
            <person name="Heuer A."/>
            <person name="Rast P."/>
            <person name="Oberbeckmann S."/>
            <person name="Bunk B."/>
            <person name="Jeske O."/>
            <person name="Meyerdierks A."/>
            <person name="Storesund J.E."/>
            <person name="Kallscheuer N."/>
            <person name="Luecker S."/>
            <person name="Lage O.M."/>
            <person name="Pohl T."/>
            <person name="Merkel B.J."/>
            <person name="Hornburger P."/>
            <person name="Mueller R.-W."/>
            <person name="Bruemmer F."/>
            <person name="Labrenz M."/>
            <person name="Spormann A.M."/>
            <person name="Op Den Camp H."/>
            <person name="Overmann J."/>
            <person name="Amann R."/>
            <person name="Jetten M.S.M."/>
            <person name="Mascher T."/>
            <person name="Medema M.H."/>
            <person name="Devos D.P."/>
            <person name="Kaster A.-K."/>
            <person name="Ovreas L."/>
            <person name="Rohde M."/>
            <person name="Galperin M.Y."/>
            <person name="Jogler C."/>
        </authorList>
    </citation>
    <scope>NUCLEOTIDE SEQUENCE [LARGE SCALE GENOMIC DNA]</scope>
    <source>
        <strain evidence="6 7">Pla52o</strain>
    </source>
</reference>
<dbReference type="InterPro" id="IPR017937">
    <property type="entry name" value="Thioredoxin_CS"/>
</dbReference>
<dbReference type="Proteomes" id="UP000316304">
    <property type="component" value="Unassembled WGS sequence"/>
</dbReference>
<dbReference type="InterPro" id="IPR036249">
    <property type="entry name" value="Thioredoxin-like_sf"/>
</dbReference>
<dbReference type="SUPFAM" id="SSF52833">
    <property type="entry name" value="Thioredoxin-like"/>
    <property type="match status" value="1"/>
</dbReference>
<dbReference type="Pfam" id="PF00085">
    <property type="entry name" value="Thioredoxin"/>
    <property type="match status" value="1"/>
</dbReference>
<dbReference type="AlphaFoldDB" id="A0A5C6CR24"/>
<dbReference type="GO" id="GO:0005737">
    <property type="term" value="C:cytoplasm"/>
    <property type="evidence" value="ECO:0007669"/>
    <property type="project" value="TreeGrafter"/>
</dbReference>
<dbReference type="Gene3D" id="3.40.30.10">
    <property type="entry name" value="Glutaredoxin"/>
    <property type="match status" value="1"/>
</dbReference>
<dbReference type="PROSITE" id="PS51257">
    <property type="entry name" value="PROKAR_LIPOPROTEIN"/>
    <property type="match status" value="1"/>
</dbReference>
<dbReference type="PRINTS" id="PR00421">
    <property type="entry name" value="THIOREDOXIN"/>
</dbReference>
<keyword evidence="3" id="KW-1015">Disulfide bond</keyword>
<dbReference type="PANTHER" id="PTHR45663:SF11">
    <property type="entry name" value="GEO12009P1"/>
    <property type="match status" value="1"/>
</dbReference>
<evidence type="ECO:0000256" key="3">
    <source>
        <dbReference type="ARBA" id="ARBA00023157"/>
    </source>
</evidence>
<organism evidence="6 7">
    <name type="scientific">Novipirellula galeiformis</name>
    <dbReference type="NCBI Taxonomy" id="2528004"/>
    <lineage>
        <taxon>Bacteria</taxon>
        <taxon>Pseudomonadati</taxon>
        <taxon>Planctomycetota</taxon>
        <taxon>Planctomycetia</taxon>
        <taxon>Pirellulales</taxon>
        <taxon>Pirellulaceae</taxon>
        <taxon>Novipirellula</taxon>
    </lineage>
</organism>
<proteinExistence type="predicted"/>
<keyword evidence="2" id="KW-0249">Electron transport</keyword>
<keyword evidence="4" id="KW-0676">Redox-active center</keyword>
<sequence>MKVTRLATLIVLLFAIVFFSGCTVGGTMAFRKTSSSDMDALLSESLVMQELDASDPQVVQRKETLVSTDSAGIPHQSTLVTLAPGEDLMAKVNNAHGPVLLDFYADWCGPCKIQGKILHDMEQEAARHGTMMIKINIDDHPQIAEQLQVEGIPTLMLVKDGRVVNRQSGVADKRKLTQWMQ</sequence>
<dbReference type="CDD" id="cd02947">
    <property type="entry name" value="TRX_family"/>
    <property type="match status" value="1"/>
</dbReference>
<dbReference type="EMBL" id="SJPT01000002">
    <property type="protein sequence ID" value="TWU25299.1"/>
    <property type="molecule type" value="Genomic_DNA"/>
</dbReference>
<keyword evidence="7" id="KW-1185">Reference proteome</keyword>
<protein>
    <submittedName>
        <fullName evidence="6">Thioredoxin</fullName>
    </submittedName>
</protein>
<keyword evidence="1" id="KW-0813">Transport</keyword>
<dbReference type="PANTHER" id="PTHR45663">
    <property type="entry name" value="GEO12009P1"/>
    <property type="match status" value="1"/>
</dbReference>
<evidence type="ECO:0000256" key="2">
    <source>
        <dbReference type="ARBA" id="ARBA00022982"/>
    </source>
</evidence>
<dbReference type="PROSITE" id="PS51352">
    <property type="entry name" value="THIOREDOXIN_2"/>
    <property type="match status" value="1"/>
</dbReference>
<evidence type="ECO:0000313" key="6">
    <source>
        <dbReference type="EMBL" id="TWU25299.1"/>
    </source>
</evidence>
<evidence type="ECO:0000313" key="7">
    <source>
        <dbReference type="Proteomes" id="UP000316304"/>
    </source>
</evidence>
<evidence type="ECO:0000256" key="1">
    <source>
        <dbReference type="ARBA" id="ARBA00022448"/>
    </source>
</evidence>
<gene>
    <name evidence="6" type="primary">trxA_1</name>
    <name evidence="6" type="ORF">Pla52o_15980</name>
</gene>
<dbReference type="GO" id="GO:0015035">
    <property type="term" value="F:protein-disulfide reductase activity"/>
    <property type="evidence" value="ECO:0007669"/>
    <property type="project" value="TreeGrafter"/>
</dbReference>
<name>A0A5C6CR24_9BACT</name>
<feature type="domain" description="Thioredoxin" evidence="5">
    <location>
        <begin position="67"/>
        <end position="181"/>
    </location>
</feature>
<comment type="caution">
    <text evidence="6">The sequence shown here is derived from an EMBL/GenBank/DDBJ whole genome shotgun (WGS) entry which is preliminary data.</text>
</comment>
<accession>A0A5C6CR24</accession>